<feature type="domain" description="HEPN" evidence="1">
    <location>
        <begin position="11"/>
        <end position="120"/>
    </location>
</feature>
<comment type="caution">
    <text evidence="2">The sequence shown here is derived from an EMBL/GenBank/DDBJ whole genome shotgun (WGS) entry which is preliminary data.</text>
</comment>
<dbReference type="Pfam" id="PF05168">
    <property type="entry name" value="HEPN"/>
    <property type="match status" value="1"/>
</dbReference>
<dbReference type="Proteomes" id="UP000178603">
    <property type="component" value="Unassembled WGS sequence"/>
</dbReference>
<name>A0A1F8AWE3_9BACT</name>
<reference evidence="2 3" key="1">
    <citation type="journal article" date="2016" name="Nat. Commun.">
        <title>Thousands of microbial genomes shed light on interconnected biogeochemical processes in an aquifer system.</title>
        <authorList>
            <person name="Anantharaman K."/>
            <person name="Brown C.T."/>
            <person name="Hug L.A."/>
            <person name="Sharon I."/>
            <person name="Castelle C.J."/>
            <person name="Probst A.J."/>
            <person name="Thomas B.C."/>
            <person name="Singh A."/>
            <person name="Wilkins M.J."/>
            <person name="Karaoz U."/>
            <person name="Brodie E.L."/>
            <person name="Williams K.H."/>
            <person name="Hubbard S.S."/>
            <person name="Banfield J.F."/>
        </authorList>
    </citation>
    <scope>NUCLEOTIDE SEQUENCE [LARGE SCALE GENOMIC DNA]</scope>
</reference>
<sequence length="128" mass="15160">MSKKAAIKIWREGAKRNFKIAQDMFKLGHFDWALFLGQLALEKLLKGLVTKKTDSAPPYIHNLVGLASAAKIDLTKNQENELADITKFHVQARYDEIKYKLYKTAIREYTSNWFKIIRRYYKWLEKLY</sequence>
<dbReference type="Gene3D" id="1.20.120.330">
    <property type="entry name" value="Nucleotidyltransferases domain 2"/>
    <property type="match status" value="1"/>
</dbReference>
<evidence type="ECO:0000313" key="2">
    <source>
        <dbReference type="EMBL" id="OGM55565.1"/>
    </source>
</evidence>
<protein>
    <recommendedName>
        <fullName evidence="1">HEPN domain-containing protein</fullName>
    </recommendedName>
</protein>
<dbReference type="AlphaFoldDB" id="A0A1F8AWE3"/>
<evidence type="ECO:0000313" key="3">
    <source>
        <dbReference type="Proteomes" id="UP000178603"/>
    </source>
</evidence>
<dbReference type="SMART" id="SM00748">
    <property type="entry name" value="HEPN"/>
    <property type="match status" value="1"/>
</dbReference>
<organism evidence="2 3">
    <name type="scientific">Candidatus Woesebacteria bacterium RIFCSPHIGHO2_12_FULL_41_24</name>
    <dbReference type="NCBI Taxonomy" id="1802510"/>
    <lineage>
        <taxon>Bacteria</taxon>
        <taxon>Candidatus Woeseibacteriota</taxon>
    </lineage>
</organism>
<gene>
    <name evidence="2" type="ORF">A3E44_04855</name>
</gene>
<proteinExistence type="predicted"/>
<dbReference type="PROSITE" id="PS50910">
    <property type="entry name" value="HEPN"/>
    <property type="match status" value="1"/>
</dbReference>
<dbReference type="EMBL" id="MGGW01000001">
    <property type="protein sequence ID" value="OGM55565.1"/>
    <property type="molecule type" value="Genomic_DNA"/>
</dbReference>
<evidence type="ECO:0000259" key="1">
    <source>
        <dbReference type="PROSITE" id="PS50910"/>
    </source>
</evidence>
<dbReference type="SUPFAM" id="SSF81593">
    <property type="entry name" value="Nucleotidyltransferase substrate binding subunit/domain"/>
    <property type="match status" value="1"/>
</dbReference>
<accession>A0A1F8AWE3</accession>
<dbReference type="InterPro" id="IPR007842">
    <property type="entry name" value="HEPN_dom"/>
</dbReference>